<dbReference type="Gene3D" id="3.20.20.100">
    <property type="entry name" value="NADP-dependent oxidoreductase domain"/>
    <property type="match status" value="1"/>
</dbReference>
<evidence type="ECO:0000313" key="3">
    <source>
        <dbReference type="EMBL" id="KAF4632547.1"/>
    </source>
</evidence>
<feature type="domain" description="NADP-dependent oxidoreductase" evidence="2">
    <location>
        <begin position="10"/>
        <end position="307"/>
    </location>
</feature>
<name>A0A8H4W3N7_9HELO</name>
<dbReference type="InterPro" id="IPR050791">
    <property type="entry name" value="Aldo-Keto_reductase"/>
</dbReference>
<keyword evidence="4" id="KW-1185">Reference proteome</keyword>
<dbReference type="GO" id="GO:0016491">
    <property type="term" value="F:oxidoreductase activity"/>
    <property type="evidence" value="ECO:0007669"/>
    <property type="project" value="UniProtKB-KW"/>
</dbReference>
<protein>
    <recommendedName>
        <fullName evidence="2">NADP-dependent oxidoreductase domain-containing protein</fullName>
    </recommendedName>
</protein>
<dbReference type="PANTHER" id="PTHR43625">
    <property type="entry name" value="AFLATOXIN B1 ALDEHYDE REDUCTASE"/>
    <property type="match status" value="1"/>
</dbReference>
<sequence length="327" mass="35919">MQIVGKEVGPIGYGLMGLTWRPQPQSEEESFKAMKASLEVGCNFWNAGEFYGTEEFNSLHLINRYFTKYPEDADNVVLSIKGGLYNMAPDGSPENIKRSVENCLKLLDGKKSIDIFECARVDKKTPIETTMAALNEYVKVGKIGGIGLSEVGAETLKKAVKVAKIAAVEVELSLWALEPLNNGVASVCAENNIPIVAYSPIGRGVLTGEIQKPEDIPEGDFRRMMPRFQAPLFEKNIVLVHKLQEIAKEKGYTPAQLAISWVVSLSKKNGNPEIIPIPGATKVDRIYENAKDVELSSEVAATIDSMLKEFEVVGPRYGGSYEEMLEG</sequence>
<dbReference type="SUPFAM" id="SSF51430">
    <property type="entry name" value="NAD(P)-linked oxidoreductase"/>
    <property type="match status" value="1"/>
</dbReference>
<dbReference type="PANTHER" id="PTHR43625:SF78">
    <property type="entry name" value="PYRIDOXAL REDUCTASE-RELATED"/>
    <property type="match status" value="1"/>
</dbReference>
<evidence type="ECO:0000259" key="2">
    <source>
        <dbReference type="Pfam" id="PF00248"/>
    </source>
</evidence>
<dbReference type="Pfam" id="PF00248">
    <property type="entry name" value="Aldo_ket_red"/>
    <property type="match status" value="1"/>
</dbReference>
<evidence type="ECO:0000313" key="4">
    <source>
        <dbReference type="Proteomes" id="UP000566819"/>
    </source>
</evidence>
<keyword evidence="1" id="KW-0560">Oxidoreductase</keyword>
<organism evidence="3 4">
    <name type="scientific">Cudoniella acicularis</name>
    <dbReference type="NCBI Taxonomy" id="354080"/>
    <lineage>
        <taxon>Eukaryota</taxon>
        <taxon>Fungi</taxon>
        <taxon>Dikarya</taxon>
        <taxon>Ascomycota</taxon>
        <taxon>Pezizomycotina</taxon>
        <taxon>Leotiomycetes</taxon>
        <taxon>Helotiales</taxon>
        <taxon>Tricladiaceae</taxon>
        <taxon>Cudoniella</taxon>
    </lineage>
</organism>
<comment type="caution">
    <text evidence="3">The sequence shown here is derived from an EMBL/GenBank/DDBJ whole genome shotgun (WGS) entry which is preliminary data.</text>
</comment>
<dbReference type="Proteomes" id="UP000566819">
    <property type="component" value="Unassembled WGS sequence"/>
</dbReference>
<dbReference type="CDD" id="cd19077">
    <property type="entry name" value="AKR_AKR8A1-2"/>
    <property type="match status" value="1"/>
</dbReference>
<accession>A0A8H4W3N7</accession>
<evidence type="ECO:0000256" key="1">
    <source>
        <dbReference type="ARBA" id="ARBA00023002"/>
    </source>
</evidence>
<dbReference type="InterPro" id="IPR023210">
    <property type="entry name" value="NADP_OxRdtase_dom"/>
</dbReference>
<dbReference type="EMBL" id="JAAMPI010000338">
    <property type="protein sequence ID" value="KAF4632547.1"/>
    <property type="molecule type" value="Genomic_DNA"/>
</dbReference>
<dbReference type="OrthoDB" id="37537at2759"/>
<dbReference type="GO" id="GO:0005737">
    <property type="term" value="C:cytoplasm"/>
    <property type="evidence" value="ECO:0007669"/>
    <property type="project" value="TreeGrafter"/>
</dbReference>
<proteinExistence type="predicted"/>
<gene>
    <name evidence="3" type="ORF">G7Y89_g5573</name>
</gene>
<dbReference type="AlphaFoldDB" id="A0A8H4W3N7"/>
<dbReference type="InterPro" id="IPR036812">
    <property type="entry name" value="NAD(P)_OxRdtase_dom_sf"/>
</dbReference>
<reference evidence="3 4" key="1">
    <citation type="submission" date="2020-03" db="EMBL/GenBank/DDBJ databases">
        <title>Draft Genome Sequence of Cudoniella acicularis.</title>
        <authorList>
            <person name="Buettner E."/>
            <person name="Kellner H."/>
        </authorList>
    </citation>
    <scope>NUCLEOTIDE SEQUENCE [LARGE SCALE GENOMIC DNA]</scope>
    <source>
        <strain evidence="3 4">DSM 108380</strain>
    </source>
</reference>